<evidence type="ECO:0000313" key="2">
    <source>
        <dbReference type="Proteomes" id="UP000309128"/>
    </source>
</evidence>
<proteinExistence type="predicted"/>
<reference evidence="1 2" key="1">
    <citation type="submission" date="2019-05" db="EMBL/GenBank/DDBJ databases">
        <title>Draft genome sequence of Nonomuraea turkmeniaca DSM 43926.</title>
        <authorList>
            <person name="Saricaoglu S."/>
            <person name="Isik K."/>
        </authorList>
    </citation>
    <scope>NUCLEOTIDE SEQUENCE [LARGE SCALE GENOMIC DNA]</scope>
    <source>
        <strain evidence="1 2">DSM 43926</strain>
    </source>
</reference>
<organism evidence="1 2">
    <name type="scientific">Nonomuraea turkmeniaca</name>
    <dbReference type="NCBI Taxonomy" id="103838"/>
    <lineage>
        <taxon>Bacteria</taxon>
        <taxon>Bacillati</taxon>
        <taxon>Actinomycetota</taxon>
        <taxon>Actinomycetes</taxon>
        <taxon>Streptosporangiales</taxon>
        <taxon>Streptosporangiaceae</taxon>
        <taxon>Nonomuraea</taxon>
    </lineage>
</organism>
<evidence type="ECO:0000313" key="1">
    <source>
        <dbReference type="EMBL" id="TMR11479.1"/>
    </source>
</evidence>
<keyword evidence="2" id="KW-1185">Reference proteome</keyword>
<dbReference type="Proteomes" id="UP000309128">
    <property type="component" value="Unassembled WGS sequence"/>
</dbReference>
<dbReference type="RefSeq" id="WP_138671061.1">
    <property type="nucleotide sequence ID" value="NZ_VCKY01000156.1"/>
</dbReference>
<dbReference type="OrthoDB" id="134985at2"/>
<protein>
    <submittedName>
        <fullName evidence="1">Uncharacterized protein</fullName>
    </submittedName>
</protein>
<dbReference type="AlphaFoldDB" id="A0A5S4F5G1"/>
<sequence>MRPDDGAARISPGWIRAATGLSGCRCSPHSWDDSGSALVRALTAAPDLDGWGIVERLLTDLAPLADRIWLVIDDVRLRNIFDKPGITSRGSVRSCPGQRR</sequence>
<gene>
    <name evidence="1" type="ORF">ETD86_35730</name>
</gene>
<name>A0A5S4F5G1_9ACTN</name>
<dbReference type="EMBL" id="VCKY01000156">
    <property type="protein sequence ID" value="TMR11479.1"/>
    <property type="molecule type" value="Genomic_DNA"/>
</dbReference>
<comment type="caution">
    <text evidence="1">The sequence shown here is derived from an EMBL/GenBank/DDBJ whole genome shotgun (WGS) entry which is preliminary data.</text>
</comment>
<accession>A0A5S4F5G1</accession>